<organism evidence="1">
    <name type="scientific">Oryza brachyantha</name>
    <name type="common">malo sina</name>
    <dbReference type="NCBI Taxonomy" id="4533"/>
    <lineage>
        <taxon>Eukaryota</taxon>
        <taxon>Viridiplantae</taxon>
        <taxon>Streptophyta</taxon>
        <taxon>Embryophyta</taxon>
        <taxon>Tracheophyta</taxon>
        <taxon>Spermatophyta</taxon>
        <taxon>Magnoliopsida</taxon>
        <taxon>Liliopsida</taxon>
        <taxon>Poales</taxon>
        <taxon>Poaceae</taxon>
        <taxon>BOP clade</taxon>
        <taxon>Oryzoideae</taxon>
        <taxon>Oryzeae</taxon>
        <taxon>Oryzinae</taxon>
        <taxon>Oryza</taxon>
    </lineage>
</organism>
<keyword evidence="2" id="KW-1185">Reference proteome</keyword>
<sequence>MSYFVGLIADRLVGRATRAVHSSIYISSVELPPDTYICIIIQIDSSPLAFALRGGLVVNW</sequence>
<dbReference type="EnsemblPlants" id="OB03G26310.1">
    <property type="protein sequence ID" value="OB03G26310.1"/>
    <property type="gene ID" value="OB03G26310"/>
</dbReference>
<dbReference type="Proteomes" id="UP000006038">
    <property type="component" value="Chromosome 3"/>
</dbReference>
<protein>
    <submittedName>
        <fullName evidence="1">Uncharacterized protein</fullName>
    </submittedName>
</protein>
<name>J3LNK5_ORYBR</name>
<proteinExistence type="predicted"/>
<evidence type="ECO:0000313" key="2">
    <source>
        <dbReference type="Proteomes" id="UP000006038"/>
    </source>
</evidence>
<dbReference type="HOGENOM" id="CLU_2945406_0_0_1"/>
<reference evidence="1" key="2">
    <citation type="submission" date="2013-04" db="UniProtKB">
        <authorList>
            <consortium name="EnsemblPlants"/>
        </authorList>
    </citation>
    <scope>IDENTIFICATION</scope>
</reference>
<evidence type="ECO:0000313" key="1">
    <source>
        <dbReference type="EnsemblPlants" id="OB03G26310.1"/>
    </source>
</evidence>
<dbReference type="Gramene" id="OB03G26310.1">
    <property type="protein sequence ID" value="OB03G26310.1"/>
    <property type="gene ID" value="OB03G26310"/>
</dbReference>
<reference evidence="1" key="1">
    <citation type="journal article" date="2013" name="Nat. Commun.">
        <title>Whole-genome sequencing of Oryza brachyantha reveals mechanisms underlying Oryza genome evolution.</title>
        <authorList>
            <person name="Chen J."/>
            <person name="Huang Q."/>
            <person name="Gao D."/>
            <person name="Wang J."/>
            <person name="Lang Y."/>
            <person name="Liu T."/>
            <person name="Li B."/>
            <person name="Bai Z."/>
            <person name="Luis Goicoechea J."/>
            <person name="Liang C."/>
            <person name="Chen C."/>
            <person name="Zhang W."/>
            <person name="Sun S."/>
            <person name="Liao Y."/>
            <person name="Zhang X."/>
            <person name="Yang L."/>
            <person name="Song C."/>
            <person name="Wang M."/>
            <person name="Shi J."/>
            <person name="Liu G."/>
            <person name="Liu J."/>
            <person name="Zhou H."/>
            <person name="Zhou W."/>
            <person name="Yu Q."/>
            <person name="An N."/>
            <person name="Chen Y."/>
            <person name="Cai Q."/>
            <person name="Wang B."/>
            <person name="Liu B."/>
            <person name="Min J."/>
            <person name="Huang Y."/>
            <person name="Wu H."/>
            <person name="Li Z."/>
            <person name="Zhang Y."/>
            <person name="Yin Y."/>
            <person name="Song W."/>
            <person name="Jiang J."/>
            <person name="Jackson S.A."/>
            <person name="Wing R.A."/>
            <person name="Wang J."/>
            <person name="Chen M."/>
        </authorList>
    </citation>
    <scope>NUCLEOTIDE SEQUENCE [LARGE SCALE GENOMIC DNA]</scope>
    <source>
        <strain evidence="1">cv. IRGC 101232</strain>
    </source>
</reference>
<dbReference type="AlphaFoldDB" id="J3LNK5"/>
<accession>J3LNK5</accession>